<dbReference type="HOGENOM" id="CLU_000604_1_22_9"/>
<keyword evidence="2" id="KW-0547">Nucleotide-binding</keyword>
<dbReference type="SMART" id="SM00382">
    <property type="entry name" value="AAA"/>
    <property type="match status" value="1"/>
</dbReference>
<dbReference type="GO" id="GO:0005524">
    <property type="term" value="F:ATP binding"/>
    <property type="evidence" value="ECO:0007669"/>
    <property type="project" value="UniProtKB-KW"/>
</dbReference>
<name>A0A0E2H1N9_9FIRM</name>
<keyword evidence="3 5" id="KW-0067">ATP-binding</keyword>
<evidence type="ECO:0000256" key="1">
    <source>
        <dbReference type="ARBA" id="ARBA00022448"/>
    </source>
</evidence>
<dbReference type="PROSITE" id="PS50893">
    <property type="entry name" value="ABC_TRANSPORTER_2"/>
    <property type="match status" value="1"/>
</dbReference>
<dbReference type="PROSITE" id="PS00211">
    <property type="entry name" value="ABC_TRANSPORTER_1"/>
    <property type="match status" value="1"/>
</dbReference>
<protein>
    <submittedName>
        <fullName evidence="5">NitT/TauT family ABC transporter ATP-binding protein</fullName>
    </submittedName>
</protein>
<dbReference type="Pfam" id="PF00005">
    <property type="entry name" value="ABC_tran"/>
    <property type="match status" value="1"/>
</dbReference>
<accession>A0A0E2H1N9</accession>
<dbReference type="PATRIC" id="fig|999408.3.peg.5901"/>
<dbReference type="Proteomes" id="UP000013085">
    <property type="component" value="Unassembled WGS sequence"/>
</dbReference>
<sequence>MAENTIILRLDNVSKSFAKVEHDEVTHALNEVSLSMKNGEFISLVGPSGCGKSTMLRLVAGLIPPTTGHLTVNGTQITGPSPERGMMFQKPTLFPWLTVEKNISFSLKLQGKLKGNEEKVERMLKIIGLESFRNDYPGQLSGGMAQRVSLVRSLINEPDILLLDEPLGALDAFTRMNMQDEILKVWQEKKQLAIMVTHDVDEAIYMGTRVIVMDAHPGRVVSDIRIDQAYPRERSSQTFVACRNEILNRLHFGGRNSGQR</sequence>
<keyword evidence="1" id="KW-0813">Transport</keyword>
<dbReference type="SUPFAM" id="SSF52540">
    <property type="entry name" value="P-loop containing nucleoside triphosphate hydrolases"/>
    <property type="match status" value="1"/>
</dbReference>
<dbReference type="InterPro" id="IPR017871">
    <property type="entry name" value="ABC_transporter-like_CS"/>
</dbReference>
<dbReference type="InterPro" id="IPR050166">
    <property type="entry name" value="ABC_transporter_ATP-bind"/>
</dbReference>
<evidence type="ECO:0000313" key="5">
    <source>
        <dbReference type="EMBL" id="ENZ06516.1"/>
    </source>
</evidence>
<organism evidence="5 6">
    <name type="scientific">[Clostridium] clostridioforme 90A8</name>
    <dbReference type="NCBI Taxonomy" id="999408"/>
    <lineage>
        <taxon>Bacteria</taxon>
        <taxon>Bacillati</taxon>
        <taxon>Bacillota</taxon>
        <taxon>Clostridia</taxon>
        <taxon>Lachnospirales</taxon>
        <taxon>Lachnospiraceae</taxon>
        <taxon>Enterocloster</taxon>
    </lineage>
</organism>
<feature type="domain" description="ABC transporter" evidence="4">
    <location>
        <begin position="8"/>
        <end position="240"/>
    </location>
</feature>
<gene>
    <name evidence="5" type="ORF">HMPREF1090_05494</name>
</gene>
<dbReference type="PANTHER" id="PTHR42788:SF13">
    <property type="entry name" value="ALIPHATIC SULFONATES IMPORT ATP-BINDING PROTEIN SSUB"/>
    <property type="match status" value="1"/>
</dbReference>
<dbReference type="GO" id="GO:0016887">
    <property type="term" value="F:ATP hydrolysis activity"/>
    <property type="evidence" value="ECO:0007669"/>
    <property type="project" value="InterPro"/>
</dbReference>
<dbReference type="AlphaFoldDB" id="A0A0E2H1N9"/>
<dbReference type="Gene3D" id="3.40.50.300">
    <property type="entry name" value="P-loop containing nucleotide triphosphate hydrolases"/>
    <property type="match status" value="1"/>
</dbReference>
<dbReference type="InterPro" id="IPR003439">
    <property type="entry name" value="ABC_transporter-like_ATP-bd"/>
</dbReference>
<comment type="caution">
    <text evidence="5">The sequence shown here is derived from an EMBL/GenBank/DDBJ whole genome shotgun (WGS) entry which is preliminary data.</text>
</comment>
<evidence type="ECO:0000256" key="3">
    <source>
        <dbReference type="ARBA" id="ARBA00022840"/>
    </source>
</evidence>
<evidence type="ECO:0000259" key="4">
    <source>
        <dbReference type="PROSITE" id="PS50893"/>
    </source>
</evidence>
<reference evidence="5 6" key="1">
    <citation type="submission" date="2013-01" db="EMBL/GenBank/DDBJ databases">
        <title>The Genome Sequence of Clostridium clostridioforme 90A8.</title>
        <authorList>
            <consortium name="The Broad Institute Genome Sequencing Platform"/>
            <person name="Earl A."/>
            <person name="Ward D."/>
            <person name="Feldgarden M."/>
            <person name="Gevers D."/>
            <person name="Courvalin P."/>
            <person name="Lambert T."/>
            <person name="Walker B."/>
            <person name="Young S.K."/>
            <person name="Zeng Q."/>
            <person name="Gargeya S."/>
            <person name="Fitzgerald M."/>
            <person name="Haas B."/>
            <person name="Abouelleil A."/>
            <person name="Alvarado L."/>
            <person name="Arachchi H.M."/>
            <person name="Berlin A.M."/>
            <person name="Chapman S.B."/>
            <person name="Dewar J."/>
            <person name="Goldberg J."/>
            <person name="Griggs A."/>
            <person name="Gujja S."/>
            <person name="Hansen M."/>
            <person name="Howarth C."/>
            <person name="Imamovic A."/>
            <person name="Larimer J."/>
            <person name="McCowan C."/>
            <person name="Murphy C."/>
            <person name="Neiman D."/>
            <person name="Pearson M."/>
            <person name="Priest M."/>
            <person name="Roberts A."/>
            <person name="Saif S."/>
            <person name="Shea T."/>
            <person name="Sisk P."/>
            <person name="Sykes S."/>
            <person name="Wortman J."/>
            <person name="Nusbaum C."/>
            <person name="Birren B."/>
        </authorList>
    </citation>
    <scope>NUCLEOTIDE SEQUENCE [LARGE SCALE GENOMIC DNA]</scope>
    <source>
        <strain evidence="5 6">90A8</strain>
    </source>
</reference>
<proteinExistence type="predicted"/>
<dbReference type="CDD" id="cd03293">
    <property type="entry name" value="ABC_NrtD_SsuB_transporters"/>
    <property type="match status" value="1"/>
</dbReference>
<dbReference type="GeneID" id="57961864"/>
<evidence type="ECO:0000313" key="6">
    <source>
        <dbReference type="Proteomes" id="UP000013085"/>
    </source>
</evidence>
<evidence type="ECO:0000256" key="2">
    <source>
        <dbReference type="ARBA" id="ARBA00022741"/>
    </source>
</evidence>
<dbReference type="InterPro" id="IPR003593">
    <property type="entry name" value="AAA+_ATPase"/>
</dbReference>
<dbReference type="PANTHER" id="PTHR42788">
    <property type="entry name" value="TAURINE IMPORT ATP-BINDING PROTEIN-RELATED"/>
    <property type="match status" value="1"/>
</dbReference>
<dbReference type="InterPro" id="IPR027417">
    <property type="entry name" value="P-loop_NTPase"/>
</dbReference>
<dbReference type="RefSeq" id="WP_002587508.1">
    <property type="nucleotide sequence ID" value="NZ_KB850997.1"/>
</dbReference>
<dbReference type="EMBL" id="AGYR01000076">
    <property type="protein sequence ID" value="ENZ06516.1"/>
    <property type="molecule type" value="Genomic_DNA"/>
</dbReference>